<organism evidence="3 4">
    <name type="scientific">Meira miltonrushii</name>
    <dbReference type="NCBI Taxonomy" id="1280837"/>
    <lineage>
        <taxon>Eukaryota</taxon>
        <taxon>Fungi</taxon>
        <taxon>Dikarya</taxon>
        <taxon>Basidiomycota</taxon>
        <taxon>Ustilaginomycotina</taxon>
        <taxon>Exobasidiomycetes</taxon>
        <taxon>Exobasidiales</taxon>
        <taxon>Brachybasidiaceae</taxon>
        <taxon>Meira</taxon>
    </lineage>
</organism>
<reference evidence="3 4" key="1">
    <citation type="journal article" date="2018" name="Mol. Biol. Evol.">
        <title>Broad Genomic Sampling Reveals a Smut Pathogenic Ancestry of the Fungal Clade Ustilaginomycotina.</title>
        <authorList>
            <person name="Kijpornyongpan T."/>
            <person name="Mondo S.J."/>
            <person name="Barry K."/>
            <person name="Sandor L."/>
            <person name="Lee J."/>
            <person name="Lipzen A."/>
            <person name="Pangilinan J."/>
            <person name="LaButti K."/>
            <person name="Hainaut M."/>
            <person name="Henrissat B."/>
            <person name="Grigoriev I.V."/>
            <person name="Spatafora J.W."/>
            <person name="Aime M.C."/>
        </authorList>
    </citation>
    <scope>NUCLEOTIDE SEQUENCE [LARGE SCALE GENOMIC DNA]</scope>
    <source>
        <strain evidence="3 4">MCA 3882</strain>
    </source>
</reference>
<dbReference type="GO" id="GO:0003677">
    <property type="term" value="F:DNA binding"/>
    <property type="evidence" value="ECO:0007669"/>
    <property type="project" value="InterPro"/>
</dbReference>
<name>A0A316VC82_9BASI</name>
<dbReference type="Pfam" id="PF07460">
    <property type="entry name" value="NUMOD3"/>
    <property type="match status" value="1"/>
</dbReference>
<evidence type="ECO:0000313" key="4">
    <source>
        <dbReference type="Proteomes" id="UP000245771"/>
    </source>
</evidence>
<dbReference type="RefSeq" id="XP_025353467.1">
    <property type="nucleotide sequence ID" value="XM_025502533.1"/>
</dbReference>
<accession>A0A316VC82</accession>
<dbReference type="AlphaFoldDB" id="A0A316VC82"/>
<dbReference type="Proteomes" id="UP000245771">
    <property type="component" value="Unassembled WGS sequence"/>
</dbReference>
<keyword evidence="4" id="KW-1185">Reference proteome</keyword>
<evidence type="ECO:0000256" key="1">
    <source>
        <dbReference type="SAM" id="SignalP"/>
    </source>
</evidence>
<dbReference type="SMART" id="SM00496">
    <property type="entry name" value="IENR2"/>
    <property type="match status" value="2"/>
</dbReference>
<protein>
    <recommendedName>
        <fullName evidence="2">Nuclease associated modular domain-containing protein</fullName>
    </recommendedName>
</protein>
<evidence type="ECO:0000313" key="3">
    <source>
        <dbReference type="EMBL" id="PWN33165.1"/>
    </source>
</evidence>
<proteinExistence type="predicted"/>
<dbReference type="GeneID" id="37024314"/>
<dbReference type="EMBL" id="KZ819604">
    <property type="protein sequence ID" value="PWN33165.1"/>
    <property type="molecule type" value="Genomic_DNA"/>
</dbReference>
<feature type="signal peptide" evidence="1">
    <location>
        <begin position="1"/>
        <end position="18"/>
    </location>
</feature>
<feature type="domain" description="Nuclease associated modular" evidence="2">
    <location>
        <begin position="112"/>
        <end position="128"/>
    </location>
</feature>
<dbReference type="InterPro" id="IPR003611">
    <property type="entry name" value="NUMOD3"/>
</dbReference>
<sequence length="184" mass="21082">MLIRYLFILACICRLFFAYPIETSNSDFGSSDLLISVKPAISPYLDDTASSALLVQQSLAMPKPKPEIRSPPVQKARKPTYTITPSHRAKISAAWTKERRERQSLLFRNRLLGQTHSTERKLKVSQALMGRTTKQEVREKLRQASLGKRKSEATKQKISESIKRVIQRKKEMLQIIDKTPLKDD</sequence>
<gene>
    <name evidence="3" type="ORF">FA14DRAFT_56317</name>
</gene>
<feature type="domain" description="Nuclease associated modular" evidence="2">
    <location>
        <begin position="146"/>
        <end position="162"/>
    </location>
</feature>
<keyword evidence="1" id="KW-0732">Signal</keyword>
<feature type="chain" id="PRO_5016462254" description="Nuclease associated modular domain-containing protein" evidence="1">
    <location>
        <begin position="19"/>
        <end position="184"/>
    </location>
</feature>
<dbReference type="InParanoid" id="A0A316VC82"/>
<evidence type="ECO:0000259" key="2">
    <source>
        <dbReference type="SMART" id="SM00496"/>
    </source>
</evidence>